<evidence type="ECO:0000256" key="15">
    <source>
        <dbReference type="SAM" id="MobiDB-lite"/>
    </source>
</evidence>
<dbReference type="PANTHER" id="PTHR45768">
    <property type="entry name" value="E3 UBIQUITIN-PROTEIN LIGASE RNF13-LIKE"/>
    <property type="match status" value="1"/>
</dbReference>
<dbReference type="Gene3D" id="3.30.40.10">
    <property type="entry name" value="Zinc/RING finger domain, C3HC4 (zinc finger)"/>
    <property type="match status" value="1"/>
</dbReference>
<proteinExistence type="inferred from homology"/>
<evidence type="ECO:0000256" key="6">
    <source>
        <dbReference type="ARBA" id="ARBA00022692"/>
    </source>
</evidence>
<sequence>MVYWSPPPPTPVSPNLETKINPSILLIIVILSIIFFISGLLHLIIRLLLRPVTRRDPDDELFNQASVLQGQLQQLFHLHDSGVDQSYIDTLPVFFYKSIIGLKDPFDCAVCLCEFEFDDMLRLLPKCSHAFHMDCIDTWLLSHSTCPLCRSSLLSTDNGAPNRFPPPFVCVLESGSVENSREIGGVGFDREGNSVSGSISQVGFQYEAEFGSGRVGFARKSCDVDEKIVFVKLGKFINVDVGEASNNELNNNNNNNNNNINNNNNNNINNNSNNNVLGSRRCYSMGSFAYVLDETSSLQVPITNNTQLKKKTITKNPRVPLKLGYRATMSEYGCDSQREFNGIETLKTIENRRVIEDQKGYERSKRRESFSVSRIWGRGIGKGNGNDNESSKRTNNSELEIEVSEFGGDNYDETLSCYSVDSLVNPTTSTSSSSTRRTLLWLMGRHNKVQLLTSYKEQSDSSTD</sequence>
<dbReference type="PANTHER" id="PTHR45768:SF10">
    <property type="entry name" value="RING-H2 FINGER PROTEIN ATL13-RELATED"/>
    <property type="match status" value="1"/>
</dbReference>
<dbReference type="Pfam" id="PF13639">
    <property type="entry name" value="zf-RING_2"/>
    <property type="match status" value="1"/>
</dbReference>
<evidence type="ECO:0000256" key="7">
    <source>
        <dbReference type="ARBA" id="ARBA00022723"/>
    </source>
</evidence>
<comment type="caution">
    <text evidence="18">The sequence shown here is derived from an EMBL/GenBank/DDBJ whole genome shotgun (WGS) entry which is preliminary data.</text>
</comment>
<accession>A0AAW1J424</accession>
<comment type="subcellular location">
    <subcellularLocation>
        <location evidence="2">Membrane</location>
        <topology evidence="2">Single-pass membrane protein</topology>
    </subcellularLocation>
</comment>
<dbReference type="FunFam" id="3.30.40.10:FF:000231">
    <property type="entry name" value="RING-H2 finger protein ATL46"/>
    <property type="match status" value="1"/>
</dbReference>
<keyword evidence="6 16" id="KW-0812">Transmembrane</keyword>
<evidence type="ECO:0000256" key="11">
    <source>
        <dbReference type="ARBA" id="ARBA00022989"/>
    </source>
</evidence>
<evidence type="ECO:0000256" key="4">
    <source>
        <dbReference type="ARBA" id="ARBA00012483"/>
    </source>
</evidence>
<dbReference type="EMBL" id="JBDFQZ010000008">
    <property type="protein sequence ID" value="KAK9697495.1"/>
    <property type="molecule type" value="Genomic_DNA"/>
</dbReference>
<feature type="transmembrane region" description="Helical" evidence="16">
    <location>
        <begin position="20"/>
        <end position="45"/>
    </location>
</feature>
<dbReference type="Proteomes" id="UP001443914">
    <property type="component" value="Unassembled WGS sequence"/>
</dbReference>
<comment type="catalytic activity">
    <reaction evidence="1">
        <text>S-ubiquitinyl-[E2 ubiquitin-conjugating enzyme]-L-cysteine + [acceptor protein]-L-lysine = [E2 ubiquitin-conjugating enzyme]-L-cysteine + N(6)-ubiquitinyl-[acceptor protein]-L-lysine.</text>
        <dbReference type="EC" id="2.3.2.27"/>
    </reaction>
</comment>
<evidence type="ECO:0000256" key="5">
    <source>
        <dbReference type="ARBA" id="ARBA00022679"/>
    </source>
</evidence>
<keyword evidence="8 14" id="KW-0863">Zinc-finger</keyword>
<comment type="pathway">
    <text evidence="3">Protein modification; protein ubiquitination.</text>
</comment>
<dbReference type="GO" id="GO:0008270">
    <property type="term" value="F:zinc ion binding"/>
    <property type="evidence" value="ECO:0007669"/>
    <property type="project" value="UniProtKB-KW"/>
</dbReference>
<evidence type="ECO:0000313" key="18">
    <source>
        <dbReference type="EMBL" id="KAK9697495.1"/>
    </source>
</evidence>
<evidence type="ECO:0000313" key="19">
    <source>
        <dbReference type="Proteomes" id="UP001443914"/>
    </source>
</evidence>
<evidence type="ECO:0000256" key="9">
    <source>
        <dbReference type="ARBA" id="ARBA00022786"/>
    </source>
</evidence>
<dbReference type="EC" id="2.3.2.27" evidence="4"/>
<evidence type="ECO:0000256" key="16">
    <source>
        <dbReference type="SAM" id="Phobius"/>
    </source>
</evidence>
<comment type="similarity">
    <text evidence="13">Belongs to the RING-type zinc finger family. ATL subfamily.</text>
</comment>
<feature type="domain" description="RING-type" evidence="17">
    <location>
        <begin position="108"/>
        <end position="150"/>
    </location>
</feature>
<evidence type="ECO:0000256" key="1">
    <source>
        <dbReference type="ARBA" id="ARBA00000900"/>
    </source>
</evidence>
<name>A0AAW1J424_SAPOF</name>
<dbReference type="SMART" id="SM00184">
    <property type="entry name" value="RING"/>
    <property type="match status" value="1"/>
</dbReference>
<dbReference type="GO" id="GO:0061630">
    <property type="term" value="F:ubiquitin protein ligase activity"/>
    <property type="evidence" value="ECO:0007669"/>
    <property type="project" value="UniProtKB-EC"/>
</dbReference>
<dbReference type="InterPro" id="IPR001841">
    <property type="entry name" value="Znf_RING"/>
</dbReference>
<dbReference type="InterPro" id="IPR013083">
    <property type="entry name" value="Znf_RING/FYVE/PHD"/>
</dbReference>
<gene>
    <name evidence="18" type="ORF">RND81_08G041100</name>
</gene>
<keyword evidence="10" id="KW-0862">Zinc</keyword>
<feature type="compositionally biased region" description="Low complexity" evidence="15">
    <location>
        <begin position="246"/>
        <end position="273"/>
    </location>
</feature>
<evidence type="ECO:0000256" key="14">
    <source>
        <dbReference type="PROSITE-ProRule" id="PRU00175"/>
    </source>
</evidence>
<evidence type="ECO:0000259" key="17">
    <source>
        <dbReference type="PROSITE" id="PS50089"/>
    </source>
</evidence>
<evidence type="ECO:0000256" key="13">
    <source>
        <dbReference type="ARBA" id="ARBA00024209"/>
    </source>
</evidence>
<evidence type="ECO:0000256" key="3">
    <source>
        <dbReference type="ARBA" id="ARBA00004906"/>
    </source>
</evidence>
<dbReference type="SUPFAM" id="SSF57850">
    <property type="entry name" value="RING/U-box"/>
    <property type="match status" value="1"/>
</dbReference>
<organism evidence="18 19">
    <name type="scientific">Saponaria officinalis</name>
    <name type="common">Common soapwort</name>
    <name type="synonym">Lychnis saponaria</name>
    <dbReference type="NCBI Taxonomy" id="3572"/>
    <lineage>
        <taxon>Eukaryota</taxon>
        <taxon>Viridiplantae</taxon>
        <taxon>Streptophyta</taxon>
        <taxon>Embryophyta</taxon>
        <taxon>Tracheophyta</taxon>
        <taxon>Spermatophyta</taxon>
        <taxon>Magnoliopsida</taxon>
        <taxon>eudicotyledons</taxon>
        <taxon>Gunneridae</taxon>
        <taxon>Pentapetalae</taxon>
        <taxon>Caryophyllales</taxon>
        <taxon>Caryophyllaceae</taxon>
        <taxon>Caryophylleae</taxon>
        <taxon>Saponaria</taxon>
    </lineage>
</organism>
<dbReference type="CDD" id="cd16461">
    <property type="entry name" value="RING-H2_EL5-like"/>
    <property type="match status" value="1"/>
</dbReference>
<evidence type="ECO:0000256" key="12">
    <source>
        <dbReference type="ARBA" id="ARBA00023136"/>
    </source>
</evidence>
<reference evidence="18" key="1">
    <citation type="submission" date="2024-03" db="EMBL/GenBank/DDBJ databases">
        <title>WGS assembly of Saponaria officinalis var. Norfolk2.</title>
        <authorList>
            <person name="Jenkins J."/>
            <person name="Shu S."/>
            <person name="Grimwood J."/>
            <person name="Barry K."/>
            <person name="Goodstein D."/>
            <person name="Schmutz J."/>
            <person name="Leebens-Mack J."/>
            <person name="Osbourn A."/>
        </authorList>
    </citation>
    <scope>NUCLEOTIDE SEQUENCE [LARGE SCALE GENOMIC DNA]</scope>
    <source>
        <strain evidence="18">JIC</strain>
    </source>
</reference>
<keyword evidence="19" id="KW-1185">Reference proteome</keyword>
<keyword evidence="11 16" id="KW-1133">Transmembrane helix</keyword>
<dbReference type="AlphaFoldDB" id="A0AAW1J424"/>
<feature type="region of interest" description="Disordered" evidence="15">
    <location>
        <begin position="244"/>
        <end position="273"/>
    </location>
</feature>
<keyword evidence="9" id="KW-0833">Ubl conjugation pathway</keyword>
<keyword evidence="5" id="KW-0808">Transferase</keyword>
<keyword evidence="7" id="KW-0479">Metal-binding</keyword>
<evidence type="ECO:0000256" key="2">
    <source>
        <dbReference type="ARBA" id="ARBA00004167"/>
    </source>
</evidence>
<keyword evidence="12 16" id="KW-0472">Membrane</keyword>
<evidence type="ECO:0000256" key="10">
    <source>
        <dbReference type="ARBA" id="ARBA00022833"/>
    </source>
</evidence>
<dbReference type="GO" id="GO:0016020">
    <property type="term" value="C:membrane"/>
    <property type="evidence" value="ECO:0007669"/>
    <property type="project" value="UniProtKB-SubCell"/>
</dbReference>
<evidence type="ECO:0000256" key="8">
    <source>
        <dbReference type="ARBA" id="ARBA00022771"/>
    </source>
</evidence>
<dbReference type="PROSITE" id="PS50089">
    <property type="entry name" value="ZF_RING_2"/>
    <property type="match status" value="1"/>
</dbReference>
<protein>
    <recommendedName>
        <fullName evidence="4">RING-type E3 ubiquitin transferase</fullName>
        <ecNumber evidence="4">2.3.2.27</ecNumber>
    </recommendedName>
</protein>